<comment type="caution">
    <text evidence="1">The sequence shown here is derived from an EMBL/GenBank/DDBJ whole genome shotgun (WGS) entry which is preliminary data.</text>
</comment>
<dbReference type="AlphaFoldDB" id="L9WA83"/>
<dbReference type="STRING" id="1114856.GCA_000383975_03953"/>
<dbReference type="PATRIC" id="fig|1114856.3.peg.282"/>
<evidence type="ECO:0000313" key="1">
    <source>
        <dbReference type="EMBL" id="ELY46176.1"/>
    </source>
</evidence>
<dbReference type="EMBL" id="AOHW01000004">
    <property type="protein sequence ID" value="ELY46176.1"/>
    <property type="molecule type" value="Genomic_DNA"/>
</dbReference>
<keyword evidence="2" id="KW-1185">Reference proteome</keyword>
<dbReference type="RefSeq" id="WP_006087939.1">
    <property type="nucleotide sequence ID" value="NZ_AOHW01000004.1"/>
</dbReference>
<reference evidence="1 2" key="1">
    <citation type="journal article" date="2014" name="PLoS Genet.">
        <title>Phylogenetically driven sequencing of extremely halophilic archaea reveals strategies for static and dynamic osmo-response.</title>
        <authorList>
            <person name="Becker E.A."/>
            <person name="Seitzer P.M."/>
            <person name="Tritt A."/>
            <person name="Larsen D."/>
            <person name="Krusor M."/>
            <person name="Yao A.I."/>
            <person name="Wu D."/>
            <person name="Madern D."/>
            <person name="Eisen J.A."/>
            <person name="Darling A.E."/>
            <person name="Facciotti M.T."/>
        </authorList>
    </citation>
    <scope>NUCLEOTIDE SEQUENCE [LARGE SCALE GENOMIC DNA]</scope>
    <source>
        <strain evidence="1 2">GA33</strain>
    </source>
</reference>
<dbReference type="Gene3D" id="2.30.110.10">
    <property type="entry name" value="Electron Transport, Fmn-binding Protein, Chain A"/>
    <property type="match status" value="1"/>
</dbReference>
<dbReference type="Proteomes" id="UP000011599">
    <property type="component" value="Unassembled WGS sequence"/>
</dbReference>
<protein>
    <submittedName>
        <fullName evidence="1">Pyridoxamine 5'-phosphate oxidase-like FMN-binding protein</fullName>
    </submittedName>
</protein>
<dbReference type="OrthoDB" id="288110at2157"/>
<sequence length="186" mass="20836">MNAEKMAHEEVVEFLRSENTGVLSLTSGRETYAIPESFGYNDDTIYFQFANREDSHKMSFVETTGVATFTVFSENPTRSVIIRGTLESVPEDEMPEAMDALAENATVPTLNVFPDTTMDELSFELYRINPKSVSGRRFSNPHSTPAMGLSDICIGHLEDALERDDPIKKDFHIRQAVQACLPFSSE</sequence>
<dbReference type="InterPro" id="IPR024747">
    <property type="entry name" value="Pyridox_Oxase-rel"/>
</dbReference>
<gene>
    <name evidence="1" type="ORF">C496_01376</name>
</gene>
<organism evidence="1 2">
    <name type="scientific">Natronorubrum tibetense GA33</name>
    <dbReference type="NCBI Taxonomy" id="1114856"/>
    <lineage>
        <taxon>Archaea</taxon>
        <taxon>Methanobacteriati</taxon>
        <taxon>Methanobacteriota</taxon>
        <taxon>Stenosarchaea group</taxon>
        <taxon>Halobacteria</taxon>
        <taxon>Halobacteriales</taxon>
        <taxon>Natrialbaceae</taxon>
        <taxon>Natronorubrum</taxon>
    </lineage>
</organism>
<dbReference type="InterPro" id="IPR012349">
    <property type="entry name" value="Split_barrel_FMN-bd"/>
</dbReference>
<dbReference type="Pfam" id="PF12900">
    <property type="entry name" value="Pyridox_ox_2"/>
    <property type="match status" value="1"/>
</dbReference>
<dbReference type="eggNOG" id="arCOG00514">
    <property type="taxonomic scope" value="Archaea"/>
</dbReference>
<accession>L9WA83</accession>
<evidence type="ECO:0000313" key="2">
    <source>
        <dbReference type="Proteomes" id="UP000011599"/>
    </source>
</evidence>
<dbReference type="SUPFAM" id="SSF50475">
    <property type="entry name" value="FMN-binding split barrel"/>
    <property type="match status" value="1"/>
</dbReference>
<proteinExistence type="predicted"/>
<name>L9WA83_9EURY</name>